<evidence type="ECO:0000256" key="5">
    <source>
        <dbReference type="ARBA" id="ARBA00022989"/>
    </source>
</evidence>
<sequence length="446" mass="50377">MLPRRRFGQPSERKSPIQQIREEQIEIVPSTSGSQPNSAPGSQYSEPGYEEYELPNEPWPKVKVRYLRPAIWSLTVSAGIFSGLAYYQAKKEIEQAKKANWFQAPQWGVPSQSRAGPPSAIELATRWWTELNPISKVTWGIIGANSAVHLTSFLVPRYWDLLWHVPARNVNYTNFTSMFVHSGPMHLAVNMWATYNFMLPVGYSRLFEGNAPHVGAFFLATGVLSGYAQHLTTMFTKNRRIIPEIFIRGGGASGALFGILGAFCMEYPTAQLGILFLPVHFEAQYFFPAVMLFDLVGVIRGYSFVNFGHAAHLSGALIGVSYSYLNGKDNLWKPMRVDSGFYAASETSSITFTEEVEIVQAAKLYLHQYYDLEATNDDEEEDFVDEGNLGLLHRDSICMIAERASKWEDKAVRAKRNRKSKLKMAKQWLKRKLVHGSDGSSWYLTL</sequence>
<keyword evidence="6" id="KW-0472">Membrane</keyword>
<proteinExistence type="inferred from homology"/>
<dbReference type="Gene3D" id="1.20.1540.10">
    <property type="entry name" value="Rhomboid-like"/>
    <property type="match status" value="1"/>
</dbReference>
<dbReference type="InterPro" id="IPR035952">
    <property type="entry name" value="Rhomboid-like_sf"/>
</dbReference>
<evidence type="ECO:0000256" key="4">
    <source>
        <dbReference type="ARBA" id="ARBA00022801"/>
    </source>
</evidence>
<dbReference type="GO" id="GO:0006465">
    <property type="term" value="P:signal peptide processing"/>
    <property type="evidence" value="ECO:0007669"/>
    <property type="project" value="TreeGrafter"/>
</dbReference>
<name>A0A9P5C309_9PLEO</name>
<dbReference type="GO" id="GO:0016020">
    <property type="term" value="C:membrane"/>
    <property type="evidence" value="ECO:0007669"/>
    <property type="project" value="UniProtKB-SubCell"/>
</dbReference>
<dbReference type="AlphaFoldDB" id="A0A9P5C309"/>
<gene>
    <name evidence="9" type="ORF">E8E12_005530</name>
</gene>
<evidence type="ECO:0000259" key="8">
    <source>
        <dbReference type="Pfam" id="PF01694"/>
    </source>
</evidence>
<evidence type="ECO:0000256" key="2">
    <source>
        <dbReference type="ARBA" id="ARBA00009045"/>
    </source>
</evidence>
<dbReference type="SUPFAM" id="SSF144091">
    <property type="entry name" value="Rhomboid-like"/>
    <property type="match status" value="1"/>
</dbReference>
<evidence type="ECO:0000256" key="6">
    <source>
        <dbReference type="ARBA" id="ARBA00023136"/>
    </source>
</evidence>
<evidence type="ECO:0000313" key="9">
    <source>
        <dbReference type="EMBL" id="KAF3043999.1"/>
    </source>
</evidence>
<protein>
    <recommendedName>
        <fullName evidence="8">Peptidase S54 rhomboid domain-containing protein</fullName>
    </recommendedName>
</protein>
<keyword evidence="4" id="KW-0378">Hydrolase</keyword>
<keyword evidence="5" id="KW-1133">Transmembrane helix</keyword>
<dbReference type="Pfam" id="PF01694">
    <property type="entry name" value="Rhomboid"/>
    <property type="match status" value="1"/>
</dbReference>
<keyword evidence="10" id="KW-1185">Reference proteome</keyword>
<evidence type="ECO:0000256" key="1">
    <source>
        <dbReference type="ARBA" id="ARBA00004141"/>
    </source>
</evidence>
<dbReference type="GO" id="GO:0004252">
    <property type="term" value="F:serine-type endopeptidase activity"/>
    <property type="evidence" value="ECO:0007669"/>
    <property type="project" value="InterPro"/>
</dbReference>
<reference evidence="9" key="1">
    <citation type="submission" date="2019-04" db="EMBL/GenBank/DDBJ databases">
        <title>Sequencing of skin fungus with MAO and IRED activity.</title>
        <authorList>
            <person name="Marsaioli A.J."/>
            <person name="Bonatto J.M.C."/>
            <person name="Reis Junior O."/>
        </authorList>
    </citation>
    <scope>NUCLEOTIDE SEQUENCE</scope>
    <source>
        <strain evidence="9">28M1</strain>
    </source>
</reference>
<feature type="compositionally biased region" description="Polar residues" evidence="7">
    <location>
        <begin position="29"/>
        <end position="45"/>
    </location>
</feature>
<dbReference type="EMBL" id="SWKV01000010">
    <property type="protein sequence ID" value="KAF3043999.1"/>
    <property type="molecule type" value="Genomic_DNA"/>
</dbReference>
<organism evidence="9 10">
    <name type="scientific">Didymella heteroderae</name>
    <dbReference type="NCBI Taxonomy" id="1769908"/>
    <lineage>
        <taxon>Eukaryota</taxon>
        <taxon>Fungi</taxon>
        <taxon>Dikarya</taxon>
        <taxon>Ascomycota</taxon>
        <taxon>Pezizomycotina</taxon>
        <taxon>Dothideomycetes</taxon>
        <taxon>Pleosporomycetidae</taxon>
        <taxon>Pleosporales</taxon>
        <taxon>Pleosporineae</taxon>
        <taxon>Didymellaceae</taxon>
        <taxon>Didymella</taxon>
    </lineage>
</organism>
<evidence type="ECO:0000256" key="3">
    <source>
        <dbReference type="ARBA" id="ARBA00022692"/>
    </source>
</evidence>
<dbReference type="PANTHER" id="PTHR43731">
    <property type="entry name" value="RHOMBOID PROTEASE"/>
    <property type="match status" value="1"/>
</dbReference>
<feature type="region of interest" description="Disordered" evidence="7">
    <location>
        <begin position="24"/>
        <end position="50"/>
    </location>
</feature>
<comment type="caution">
    <text evidence="9">The sequence shown here is derived from an EMBL/GenBank/DDBJ whole genome shotgun (WGS) entry which is preliminary data.</text>
</comment>
<dbReference type="Proteomes" id="UP000758155">
    <property type="component" value="Unassembled WGS sequence"/>
</dbReference>
<comment type="subcellular location">
    <subcellularLocation>
        <location evidence="1">Membrane</location>
        <topology evidence="1">Multi-pass membrane protein</topology>
    </subcellularLocation>
</comment>
<comment type="similarity">
    <text evidence="2">Belongs to the peptidase S54 family.</text>
</comment>
<dbReference type="PANTHER" id="PTHR43731:SF14">
    <property type="entry name" value="PRESENILIN-ASSOCIATED RHOMBOID-LIKE PROTEIN, MITOCHONDRIAL"/>
    <property type="match status" value="1"/>
</dbReference>
<dbReference type="InterPro" id="IPR022764">
    <property type="entry name" value="Peptidase_S54_rhomboid_dom"/>
</dbReference>
<feature type="domain" description="Peptidase S54 rhomboid" evidence="8">
    <location>
        <begin position="172"/>
        <end position="325"/>
    </location>
</feature>
<keyword evidence="3" id="KW-0812">Transmembrane</keyword>
<dbReference type="InterPro" id="IPR050925">
    <property type="entry name" value="Rhomboid_protease_S54"/>
</dbReference>
<evidence type="ECO:0000256" key="7">
    <source>
        <dbReference type="SAM" id="MobiDB-lite"/>
    </source>
</evidence>
<dbReference type="OrthoDB" id="10260614at2759"/>
<accession>A0A9P5C309</accession>
<evidence type="ECO:0000313" key="10">
    <source>
        <dbReference type="Proteomes" id="UP000758155"/>
    </source>
</evidence>